<evidence type="ECO:0000256" key="8">
    <source>
        <dbReference type="RuleBase" id="RU003835"/>
    </source>
</evidence>
<dbReference type="PRINTS" id="PR00471">
    <property type="entry name" value="ACETATEKNASE"/>
</dbReference>
<keyword evidence="5 7" id="KW-0418">Kinase</keyword>
<dbReference type="EMBL" id="LWLV01000555">
    <property type="protein sequence ID" value="OTA41336.1"/>
    <property type="molecule type" value="Genomic_DNA"/>
</dbReference>
<dbReference type="InterPro" id="IPR023865">
    <property type="entry name" value="Aliphatic_acid_kinase_CS"/>
</dbReference>
<evidence type="ECO:0000313" key="9">
    <source>
        <dbReference type="EMBL" id="OTA41336.1"/>
    </source>
</evidence>
<comment type="similarity">
    <text evidence="1 7 8">Belongs to the acetokinase family.</text>
</comment>
<feature type="binding site" evidence="7">
    <location>
        <position position="90"/>
    </location>
    <ligand>
        <name>substrate</name>
    </ligand>
</feature>
<reference evidence="10" key="1">
    <citation type="submission" date="2016-04" db="EMBL/GenBank/DDBJ databases">
        <authorList>
            <person name="Antunes L.P."/>
            <person name="Martins L.F."/>
            <person name="Pereira R.V."/>
            <person name="Thomas A.M."/>
            <person name="Barbosa D."/>
            <person name="Nascimento L."/>
            <person name="Silva G.M."/>
            <person name="Condomitti G.W."/>
            <person name="Digiampietri L.A."/>
            <person name="Lombardi K.C."/>
            <person name="Ramos P.L."/>
            <person name="Quaggio R.B."/>
            <person name="Oliveira J.C."/>
            <person name="Pascon R.C."/>
            <person name="Cruz J.B."/>
            <person name="Silva A.M."/>
            <person name="Setubal J.C."/>
        </authorList>
    </citation>
    <scope>NUCLEOTIDE SEQUENCE [LARGE SCALE GENOMIC DNA]</scope>
</reference>
<evidence type="ECO:0000256" key="4">
    <source>
        <dbReference type="ARBA" id="ARBA00022741"/>
    </source>
</evidence>
<keyword evidence="3 7" id="KW-0808">Transferase</keyword>
<comment type="subcellular location">
    <subcellularLocation>
        <location evidence="7">Cytoplasm</location>
    </subcellularLocation>
</comment>
<sequence>MKILVLNCGSSSIKYQLLDMETESVLAIGKVERVGMEDAIFEYKGAGEKIKEIGTILDHTAGIRKVLEALTDPVHGVIRAPEEIVAVGHRVVHGGEAFVNSVIVDDEVKRTLRELFDLAPLHNPANLTGILAAEAALPHAVNVAVFDTAFHATMPRKAFLYALPYAMYKRHKVRRYGFHGTSHKYVSQRAAVLLGRPLEELNLITCHLGNGSSVTAVQGGKSVDTSMGFTPLEGLIMGTRAGDLDPGIIPYIMAREEIGISEVMSMLNKHSGLLGISGISSDMRQIEEEMDKGDPRAIETFEMLEYRLRKYIGAYAAVLGRVDGIVFTGGIGENSPRLRKAVCENLGFLGVTFDEEANNCRGVERIISGPDAKVAVMVIPTNEELMIARETAELIKNRAAAARN</sequence>
<dbReference type="Pfam" id="PF00871">
    <property type="entry name" value="Acetate_kinase"/>
    <property type="match status" value="1"/>
</dbReference>
<dbReference type="PROSITE" id="PS01076">
    <property type="entry name" value="ACETATE_KINASE_2"/>
    <property type="match status" value="1"/>
</dbReference>
<dbReference type="InterPro" id="IPR004372">
    <property type="entry name" value="Ac/propionate_kinase"/>
</dbReference>
<feature type="binding site" evidence="7">
    <location>
        <position position="14"/>
    </location>
    <ligand>
        <name>ATP</name>
        <dbReference type="ChEBI" id="CHEBI:30616"/>
    </ligand>
</feature>
<gene>
    <name evidence="7" type="primary">ackA</name>
    <name evidence="9" type="ORF">A6D92_07615</name>
</gene>
<dbReference type="Gene3D" id="3.30.420.40">
    <property type="match status" value="2"/>
</dbReference>
<feature type="binding site" evidence="7">
    <location>
        <begin position="330"/>
        <end position="334"/>
    </location>
    <ligand>
        <name>ATP</name>
        <dbReference type="ChEBI" id="CHEBI:30616"/>
    </ligand>
</feature>
<evidence type="ECO:0000256" key="6">
    <source>
        <dbReference type="ARBA" id="ARBA00022840"/>
    </source>
</evidence>
<dbReference type="GO" id="GO:0006083">
    <property type="term" value="P:acetate metabolic process"/>
    <property type="evidence" value="ECO:0007669"/>
    <property type="project" value="TreeGrafter"/>
</dbReference>
<keyword evidence="6 7" id="KW-0067">ATP-binding</keyword>
<evidence type="ECO:0000256" key="2">
    <source>
        <dbReference type="ARBA" id="ARBA00022490"/>
    </source>
</evidence>
<evidence type="ECO:0000256" key="7">
    <source>
        <dbReference type="HAMAP-Rule" id="MF_00020"/>
    </source>
</evidence>
<keyword evidence="7" id="KW-0479">Metal-binding</keyword>
<protein>
    <recommendedName>
        <fullName evidence="7">Acetate kinase</fullName>
        <ecNumber evidence="7">2.7.2.1</ecNumber>
    </recommendedName>
    <alternativeName>
        <fullName evidence="7">Acetokinase</fullName>
    </alternativeName>
</protein>
<feature type="active site" description="Proton donor/acceptor" evidence="7">
    <location>
        <position position="147"/>
    </location>
</feature>
<name>A0A1Y2T6C8_SYMTR</name>
<dbReference type="PANTHER" id="PTHR21060">
    <property type="entry name" value="ACETATE KINASE"/>
    <property type="match status" value="1"/>
</dbReference>
<dbReference type="HAMAP" id="MF_00020">
    <property type="entry name" value="Acetate_kinase"/>
    <property type="match status" value="1"/>
</dbReference>
<comment type="subunit">
    <text evidence="7">Homodimer.</text>
</comment>
<dbReference type="PIRSF" id="PIRSF000722">
    <property type="entry name" value="Acetate_prop_kin"/>
    <property type="match status" value="1"/>
</dbReference>
<feature type="binding site" evidence="7">
    <location>
        <begin position="207"/>
        <end position="211"/>
    </location>
    <ligand>
        <name>ATP</name>
        <dbReference type="ChEBI" id="CHEBI:30616"/>
    </ligand>
</feature>
<organism evidence="9 10">
    <name type="scientific">Symbiobacterium thermophilum</name>
    <dbReference type="NCBI Taxonomy" id="2734"/>
    <lineage>
        <taxon>Bacteria</taxon>
        <taxon>Bacillati</taxon>
        <taxon>Bacillota</taxon>
        <taxon>Clostridia</taxon>
        <taxon>Eubacteriales</taxon>
        <taxon>Symbiobacteriaceae</taxon>
        <taxon>Symbiobacterium</taxon>
    </lineage>
</organism>
<comment type="function">
    <text evidence="7">Catalyzes the formation of acetyl phosphate from acetate and ATP. Can also catalyze the reverse reaction.</text>
</comment>
<accession>A0A1Y2T6C8</accession>
<dbReference type="PANTHER" id="PTHR21060:SF15">
    <property type="entry name" value="ACETATE KINASE-RELATED"/>
    <property type="match status" value="1"/>
</dbReference>
<feature type="binding site" evidence="7">
    <location>
        <begin position="282"/>
        <end position="284"/>
    </location>
    <ligand>
        <name>ATP</name>
        <dbReference type="ChEBI" id="CHEBI:30616"/>
    </ligand>
</feature>
<comment type="pathway">
    <text evidence="7">Metabolic intermediate biosynthesis; acetyl-CoA biosynthesis; acetyl-CoA from acetate: step 1/2.</text>
</comment>
<dbReference type="GO" id="GO:0006085">
    <property type="term" value="P:acetyl-CoA biosynthetic process"/>
    <property type="evidence" value="ECO:0007669"/>
    <property type="project" value="UniProtKB-UniRule"/>
</dbReference>
<dbReference type="AlphaFoldDB" id="A0A1Y2T6C8"/>
<evidence type="ECO:0000256" key="3">
    <source>
        <dbReference type="ARBA" id="ARBA00022679"/>
    </source>
</evidence>
<dbReference type="InterPro" id="IPR000890">
    <property type="entry name" value="Aliphatic_acid_kin_short-chain"/>
</dbReference>
<dbReference type="NCBIfam" id="TIGR00016">
    <property type="entry name" value="ackA"/>
    <property type="match status" value="1"/>
</dbReference>
<dbReference type="GO" id="GO:0000287">
    <property type="term" value="F:magnesium ion binding"/>
    <property type="evidence" value="ECO:0007669"/>
    <property type="project" value="UniProtKB-UniRule"/>
</dbReference>
<feature type="site" description="Transition state stabilizer" evidence="7">
    <location>
        <position position="179"/>
    </location>
</feature>
<keyword evidence="2 7" id="KW-0963">Cytoplasm</keyword>
<keyword evidence="4 7" id="KW-0547">Nucleotide-binding</keyword>
<dbReference type="InterPro" id="IPR043129">
    <property type="entry name" value="ATPase_NBD"/>
</dbReference>
<dbReference type="SUPFAM" id="SSF53067">
    <property type="entry name" value="Actin-like ATPase domain"/>
    <property type="match status" value="2"/>
</dbReference>
<dbReference type="CDD" id="cd24010">
    <property type="entry name" value="ASKHA_NBD_AcK_PK"/>
    <property type="match status" value="1"/>
</dbReference>
<feature type="site" description="Transition state stabilizer" evidence="7">
    <location>
        <position position="240"/>
    </location>
</feature>
<dbReference type="PROSITE" id="PS01075">
    <property type="entry name" value="ACETATE_KINASE_1"/>
    <property type="match status" value="1"/>
</dbReference>
<comment type="cofactor">
    <cofactor evidence="7">
        <name>Mg(2+)</name>
        <dbReference type="ChEBI" id="CHEBI:18420"/>
    </cofactor>
    <cofactor evidence="7">
        <name>Mn(2+)</name>
        <dbReference type="ChEBI" id="CHEBI:29035"/>
    </cofactor>
    <text evidence="7">Mg(2+). Can also accept Mn(2+).</text>
</comment>
<evidence type="ECO:0000256" key="5">
    <source>
        <dbReference type="ARBA" id="ARBA00022777"/>
    </source>
</evidence>
<keyword evidence="7" id="KW-0460">Magnesium</keyword>
<dbReference type="UniPathway" id="UPA00340">
    <property type="reaction ID" value="UER00458"/>
</dbReference>
<feature type="binding site" evidence="7">
    <location>
        <position position="383"/>
    </location>
    <ligand>
        <name>Mg(2+)</name>
        <dbReference type="ChEBI" id="CHEBI:18420"/>
    </ligand>
</feature>
<evidence type="ECO:0000313" key="10">
    <source>
        <dbReference type="Proteomes" id="UP000194267"/>
    </source>
</evidence>
<dbReference type="GO" id="GO:0008776">
    <property type="term" value="F:acetate kinase activity"/>
    <property type="evidence" value="ECO:0007669"/>
    <property type="project" value="UniProtKB-UniRule"/>
</dbReference>
<feature type="binding site" evidence="7">
    <location>
        <position position="7"/>
    </location>
    <ligand>
        <name>Mg(2+)</name>
        <dbReference type="ChEBI" id="CHEBI:18420"/>
    </ligand>
</feature>
<comment type="catalytic activity">
    <reaction evidence="7">
        <text>acetate + ATP = acetyl phosphate + ADP</text>
        <dbReference type="Rhea" id="RHEA:11352"/>
        <dbReference type="ChEBI" id="CHEBI:22191"/>
        <dbReference type="ChEBI" id="CHEBI:30089"/>
        <dbReference type="ChEBI" id="CHEBI:30616"/>
        <dbReference type="ChEBI" id="CHEBI:456216"/>
        <dbReference type="EC" id="2.7.2.1"/>
    </reaction>
</comment>
<dbReference type="GO" id="GO:0005524">
    <property type="term" value="F:ATP binding"/>
    <property type="evidence" value="ECO:0007669"/>
    <property type="project" value="UniProtKB-KW"/>
</dbReference>
<evidence type="ECO:0000256" key="1">
    <source>
        <dbReference type="ARBA" id="ARBA00008748"/>
    </source>
</evidence>
<dbReference type="EC" id="2.7.2.1" evidence="7"/>
<comment type="caution">
    <text evidence="9">The sequence shown here is derived from an EMBL/GenBank/DDBJ whole genome shotgun (WGS) entry which is preliminary data.</text>
</comment>
<proteinExistence type="inferred from homology"/>
<dbReference type="GO" id="GO:0005737">
    <property type="term" value="C:cytoplasm"/>
    <property type="evidence" value="ECO:0007669"/>
    <property type="project" value="UniProtKB-SubCell"/>
</dbReference>
<dbReference type="Proteomes" id="UP000194267">
    <property type="component" value="Unassembled WGS sequence"/>
</dbReference>